<name>A0A8K0XN48_9AGAR</name>
<dbReference type="CDD" id="cd07813">
    <property type="entry name" value="COQ10p_like"/>
    <property type="match status" value="1"/>
</dbReference>
<accession>A0A8K0XN48</accession>
<comment type="function">
    <text evidence="3">Required for the function of coenzyme Q in the respiratory chain. May serve as a chaperone or may be involved in the transport of Q6 from its site of synthesis to the catalytic sites of the respiratory complexes.</text>
</comment>
<dbReference type="GO" id="GO:0048039">
    <property type="term" value="F:ubiquinone binding"/>
    <property type="evidence" value="ECO:0007669"/>
    <property type="project" value="InterPro"/>
</dbReference>
<evidence type="ECO:0000259" key="5">
    <source>
        <dbReference type="Pfam" id="PF03364"/>
    </source>
</evidence>
<evidence type="ECO:0000256" key="2">
    <source>
        <dbReference type="ARBA" id="ARBA00011814"/>
    </source>
</evidence>
<reference evidence="6" key="1">
    <citation type="journal article" date="2021" name="New Phytol.">
        <title>Evolutionary innovations through gain and loss of genes in the ectomycorrhizal Boletales.</title>
        <authorList>
            <person name="Wu G."/>
            <person name="Miyauchi S."/>
            <person name="Morin E."/>
            <person name="Kuo A."/>
            <person name="Drula E."/>
            <person name="Varga T."/>
            <person name="Kohler A."/>
            <person name="Feng B."/>
            <person name="Cao Y."/>
            <person name="Lipzen A."/>
            <person name="Daum C."/>
            <person name="Hundley H."/>
            <person name="Pangilinan J."/>
            <person name="Johnson J."/>
            <person name="Barry K."/>
            <person name="LaButti K."/>
            <person name="Ng V."/>
            <person name="Ahrendt S."/>
            <person name="Min B."/>
            <person name="Choi I.G."/>
            <person name="Park H."/>
            <person name="Plett J.M."/>
            <person name="Magnuson J."/>
            <person name="Spatafora J.W."/>
            <person name="Nagy L.G."/>
            <person name="Henrissat B."/>
            <person name="Grigoriev I.V."/>
            <person name="Yang Z.L."/>
            <person name="Xu J."/>
            <person name="Martin F.M."/>
        </authorList>
    </citation>
    <scope>NUCLEOTIDE SEQUENCE</scope>
    <source>
        <strain evidence="6">KKN 215</strain>
    </source>
</reference>
<dbReference type="InterPro" id="IPR023393">
    <property type="entry name" value="START-like_dom_sf"/>
</dbReference>
<proteinExistence type="inferred from homology"/>
<dbReference type="Proteomes" id="UP000813824">
    <property type="component" value="Unassembled WGS sequence"/>
</dbReference>
<dbReference type="GO" id="GO:0005739">
    <property type="term" value="C:mitochondrion"/>
    <property type="evidence" value="ECO:0007669"/>
    <property type="project" value="TreeGrafter"/>
</dbReference>
<keyword evidence="7" id="KW-1185">Reference proteome</keyword>
<dbReference type="PANTHER" id="PTHR12901:SF10">
    <property type="entry name" value="COENZYME Q-BINDING PROTEIN COQ10, MITOCHONDRIAL"/>
    <property type="match status" value="1"/>
</dbReference>
<protein>
    <submittedName>
        <fullName evidence="6">Dehydrase and lipid transport-domain-containing protein</fullName>
    </submittedName>
</protein>
<dbReference type="AlphaFoldDB" id="A0A8K0XN48"/>
<gene>
    <name evidence="6" type="ORF">BXZ70DRAFT_946637</name>
</gene>
<dbReference type="EMBL" id="JAEVFJ010000024">
    <property type="protein sequence ID" value="KAH8094919.1"/>
    <property type="molecule type" value="Genomic_DNA"/>
</dbReference>
<evidence type="ECO:0000313" key="7">
    <source>
        <dbReference type="Proteomes" id="UP000813824"/>
    </source>
</evidence>
<dbReference type="Pfam" id="PF03364">
    <property type="entry name" value="Polyketide_cyc"/>
    <property type="match status" value="1"/>
</dbReference>
<comment type="caution">
    <text evidence="6">The sequence shown here is derived from an EMBL/GenBank/DDBJ whole genome shotgun (WGS) entry which is preliminary data.</text>
</comment>
<dbReference type="OrthoDB" id="292693at2759"/>
<evidence type="ECO:0000256" key="4">
    <source>
        <dbReference type="SAM" id="MobiDB-lite"/>
    </source>
</evidence>
<comment type="similarity">
    <text evidence="1">Belongs to the COQ10 family.</text>
</comment>
<dbReference type="InterPro" id="IPR044996">
    <property type="entry name" value="COQ10-like"/>
</dbReference>
<evidence type="ECO:0000256" key="3">
    <source>
        <dbReference type="ARBA" id="ARBA00024947"/>
    </source>
</evidence>
<comment type="subunit">
    <text evidence="2">Interacts with coenzyme Q.</text>
</comment>
<dbReference type="GO" id="GO:0045333">
    <property type="term" value="P:cellular respiration"/>
    <property type="evidence" value="ECO:0007669"/>
    <property type="project" value="InterPro"/>
</dbReference>
<evidence type="ECO:0000313" key="6">
    <source>
        <dbReference type="EMBL" id="KAH8094919.1"/>
    </source>
</evidence>
<organism evidence="6 7">
    <name type="scientific">Cristinia sonorae</name>
    <dbReference type="NCBI Taxonomy" id="1940300"/>
    <lineage>
        <taxon>Eukaryota</taxon>
        <taxon>Fungi</taxon>
        <taxon>Dikarya</taxon>
        <taxon>Basidiomycota</taxon>
        <taxon>Agaricomycotina</taxon>
        <taxon>Agaricomycetes</taxon>
        <taxon>Agaricomycetidae</taxon>
        <taxon>Agaricales</taxon>
        <taxon>Pleurotineae</taxon>
        <taxon>Stephanosporaceae</taxon>
        <taxon>Cristinia</taxon>
    </lineage>
</organism>
<feature type="region of interest" description="Disordered" evidence="4">
    <location>
        <begin position="170"/>
        <end position="208"/>
    </location>
</feature>
<dbReference type="Gene3D" id="3.30.530.20">
    <property type="match status" value="1"/>
</dbReference>
<dbReference type="SUPFAM" id="SSF55961">
    <property type="entry name" value="Bet v1-like"/>
    <property type="match status" value="2"/>
</dbReference>
<evidence type="ECO:0000256" key="1">
    <source>
        <dbReference type="ARBA" id="ARBA00006885"/>
    </source>
</evidence>
<dbReference type="InterPro" id="IPR005031">
    <property type="entry name" value="COQ10_START"/>
</dbReference>
<sequence>MLIRLSSAIPARFSRSLFTLPDLSSLSPFSEPGASPDELQSYHERKVLPYRPSQLYQIVSDVSSYPEFIPFCTGSRILRKSLPSEPRPSASQTLPAQSMTMEAELTVGFLSFKESYTSKVTCRPNESVEAIASSSTPLFKTLTTTWRFQPAPSRPPQFLNNPGSFLPHPQSNFKLAPAFPPGQSRDRHSLAPSQGVASAGSVATPKEDDNGPTLVTLDVAFAFASPVHAAVSAAFFGQVSRRMVEAFEERCQEIYGRSRG</sequence>
<dbReference type="PANTHER" id="PTHR12901">
    <property type="entry name" value="SPERM PROTEIN HOMOLOG"/>
    <property type="match status" value="1"/>
</dbReference>
<feature type="domain" description="Coenzyme Q-binding protein COQ10 START" evidence="5">
    <location>
        <begin position="48"/>
        <end position="248"/>
    </location>
</feature>